<sequence length="181" mass="20329">MGSTFVALETSGRLFGLDYQLLFDAAITAINVFILFLLLSVILFNPVRNMLKKRQDKITSDRETANQSREEALAMKAEYEEKLKAANKEAELILSDARKTAVHNEQKIIDEAKEEAARIIERANKEAELEKQKAADDVKQQIVAVSAMIASKLIAKSIDESESNAIIEQTLNEMGENTWRN</sequence>
<keyword evidence="3 12" id="KW-0138">CF(0)</keyword>
<evidence type="ECO:0000256" key="5">
    <source>
        <dbReference type="ARBA" id="ARBA00022781"/>
    </source>
</evidence>
<evidence type="ECO:0000256" key="4">
    <source>
        <dbReference type="ARBA" id="ARBA00022692"/>
    </source>
</evidence>
<evidence type="ECO:0000256" key="13">
    <source>
        <dbReference type="RuleBase" id="RU003848"/>
    </source>
</evidence>
<evidence type="ECO:0000313" key="16">
    <source>
        <dbReference type="Proteomes" id="UP001442364"/>
    </source>
</evidence>
<comment type="subunit">
    <text evidence="12">F-type ATPases have 2 components, F(1) - the catalytic core - and F(0) - the membrane proton channel. F(1) has five subunits: alpha(3), beta(3), gamma(1), delta(1), epsilon(1). F(0) has three main subunits: a(1), b(2) and c(10-14). The alpha and beta chains form an alternating ring which encloses part of the gamma chain. F(1) is attached to F(0) by a central stalk formed by the gamma and epsilon chains, while a peripheral stalk is formed by the delta and b chains.</text>
</comment>
<gene>
    <name evidence="12 15" type="primary">atpF</name>
    <name evidence="15" type="ORF">WMO14_04400</name>
</gene>
<evidence type="ECO:0000256" key="6">
    <source>
        <dbReference type="ARBA" id="ARBA00022989"/>
    </source>
</evidence>
<evidence type="ECO:0000256" key="2">
    <source>
        <dbReference type="ARBA" id="ARBA00022448"/>
    </source>
</evidence>
<keyword evidence="8 12" id="KW-0472">Membrane</keyword>
<dbReference type="RefSeq" id="WP_055173819.1">
    <property type="nucleotide sequence ID" value="NZ_DAWEDL010000001.1"/>
</dbReference>
<dbReference type="NCBIfam" id="TIGR01144">
    <property type="entry name" value="ATP_synt_b"/>
    <property type="match status" value="1"/>
</dbReference>
<dbReference type="SUPFAM" id="SSF81573">
    <property type="entry name" value="F1F0 ATP synthase subunit B, membrane domain"/>
    <property type="match status" value="1"/>
</dbReference>
<evidence type="ECO:0000256" key="3">
    <source>
        <dbReference type="ARBA" id="ARBA00022547"/>
    </source>
</evidence>
<evidence type="ECO:0000256" key="14">
    <source>
        <dbReference type="SAM" id="Coils"/>
    </source>
</evidence>
<feature type="coiled-coil region" evidence="14">
    <location>
        <begin position="62"/>
        <end position="137"/>
    </location>
</feature>
<reference evidence="15 16" key="1">
    <citation type="submission" date="2024-03" db="EMBL/GenBank/DDBJ databases">
        <title>Human intestinal bacterial collection.</title>
        <authorList>
            <person name="Pauvert C."/>
            <person name="Hitch T.C.A."/>
            <person name="Clavel T."/>
        </authorList>
    </citation>
    <scope>NUCLEOTIDE SEQUENCE [LARGE SCALE GENOMIC DNA]</scope>
    <source>
        <strain evidence="15 16">CLA-AA-H255</strain>
    </source>
</reference>
<dbReference type="CDD" id="cd06503">
    <property type="entry name" value="ATP-synt_Fo_b"/>
    <property type="match status" value="1"/>
</dbReference>
<comment type="subcellular location">
    <subcellularLocation>
        <location evidence="12">Cell membrane</location>
        <topology evidence="12">Single-pass membrane protein</topology>
    </subcellularLocation>
    <subcellularLocation>
        <location evidence="11">Endomembrane system</location>
        <topology evidence="11">Single-pass membrane protein</topology>
    </subcellularLocation>
</comment>
<dbReference type="InterPro" id="IPR028987">
    <property type="entry name" value="ATP_synth_B-like_membr_sf"/>
</dbReference>
<feature type="transmembrane region" description="Helical" evidence="12">
    <location>
        <begin position="20"/>
        <end position="44"/>
    </location>
</feature>
<keyword evidence="7 12" id="KW-0406">Ion transport</keyword>
<protein>
    <recommendedName>
        <fullName evidence="12">ATP synthase subunit b</fullName>
    </recommendedName>
    <alternativeName>
        <fullName evidence="12">ATP synthase F(0) sector subunit b</fullName>
    </alternativeName>
    <alternativeName>
        <fullName evidence="12">ATPase subunit I</fullName>
    </alternativeName>
    <alternativeName>
        <fullName evidence="12">F-type ATPase subunit b</fullName>
        <shortName evidence="12">F-ATPase subunit b</shortName>
    </alternativeName>
</protein>
<evidence type="ECO:0000256" key="8">
    <source>
        <dbReference type="ARBA" id="ARBA00023136"/>
    </source>
</evidence>
<dbReference type="PANTHER" id="PTHR33445">
    <property type="entry name" value="ATP SYNTHASE SUBUNIT B', CHLOROPLASTIC"/>
    <property type="match status" value="1"/>
</dbReference>
<dbReference type="InterPro" id="IPR005864">
    <property type="entry name" value="ATP_synth_F0_bsu_bac"/>
</dbReference>
<proteinExistence type="inferred from homology"/>
<dbReference type="InterPro" id="IPR050059">
    <property type="entry name" value="ATP_synthase_B_chain"/>
</dbReference>
<keyword evidence="14" id="KW-0175">Coiled coil</keyword>
<dbReference type="PANTHER" id="PTHR33445:SF2">
    <property type="entry name" value="ATP SYNTHASE SUBUNIT B', CHLOROPLASTIC"/>
    <property type="match status" value="1"/>
</dbReference>
<name>A0ABV1BTQ5_9FIRM</name>
<evidence type="ECO:0000256" key="9">
    <source>
        <dbReference type="ARBA" id="ARBA00023310"/>
    </source>
</evidence>
<evidence type="ECO:0000256" key="11">
    <source>
        <dbReference type="ARBA" id="ARBA00037847"/>
    </source>
</evidence>
<keyword evidence="6 12" id="KW-1133">Transmembrane helix</keyword>
<accession>A0ABV1BTQ5</accession>
<keyword evidence="4 12" id="KW-0812">Transmembrane</keyword>
<comment type="similarity">
    <text evidence="1 12 13">Belongs to the ATPase B chain family.</text>
</comment>
<dbReference type="HAMAP" id="MF_01398">
    <property type="entry name" value="ATP_synth_b_bprime"/>
    <property type="match status" value="1"/>
</dbReference>
<keyword evidence="16" id="KW-1185">Reference proteome</keyword>
<evidence type="ECO:0000256" key="7">
    <source>
        <dbReference type="ARBA" id="ARBA00023065"/>
    </source>
</evidence>
<keyword evidence="5 12" id="KW-0375">Hydrogen ion transport</keyword>
<evidence type="ECO:0000256" key="10">
    <source>
        <dbReference type="ARBA" id="ARBA00025198"/>
    </source>
</evidence>
<comment type="function">
    <text evidence="12">Component of the F(0) channel, it forms part of the peripheral stalk, linking F(1) to F(0).</text>
</comment>
<keyword evidence="2 12" id="KW-0813">Transport</keyword>
<comment type="function">
    <text evidence="10 12">F(1)F(0) ATP synthase produces ATP from ADP in the presence of a proton or sodium gradient. F-type ATPases consist of two structural domains, F(1) containing the extramembraneous catalytic core and F(0) containing the membrane proton channel, linked together by a central stalk and a peripheral stalk. During catalysis, ATP synthesis in the catalytic domain of F(1) is coupled via a rotary mechanism of the central stalk subunits to proton translocation.</text>
</comment>
<evidence type="ECO:0000256" key="1">
    <source>
        <dbReference type="ARBA" id="ARBA00005513"/>
    </source>
</evidence>
<comment type="caution">
    <text evidence="15">The sequence shown here is derived from an EMBL/GenBank/DDBJ whole genome shotgun (WGS) entry which is preliminary data.</text>
</comment>
<dbReference type="Pfam" id="PF00430">
    <property type="entry name" value="ATP-synt_B"/>
    <property type="match status" value="1"/>
</dbReference>
<keyword evidence="12" id="KW-1003">Cell membrane</keyword>
<evidence type="ECO:0000313" key="15">
    <source>
        <dbReference type="EMBL" id="MEQ2379124.1"/>
    </source>
</evidence>
<keyword evidence="9 12" id="KW-0066">ATP synthesis</keyword>
<dbReference type="EMBL" id="JBBMER010000003">
    <property type="protein sequence ID" value="MEQ2379124.1"/>
    <property type="molecule type" value="Genomic_DNA"/>
</dbReference>
<dbReference type="Proteomes" id="UP001442364">
    <property type="component" value="Unassembled WGS sequence"/>
</dbReference>
<evidence type="ECO:0000256" key="12">
    <source>
        <dbReference type="HAMAP-Rule" id="MF_01398"/>
    </source>
</evidence>
<organism evidence="15 16">
    <name type="scientific">[Lactobacillus] rogosae</name>
    <dbReference type="NCBI Taxonomy" id="706562"/>
    <lineage>
        <taxon>Bacteria</taxon>
        <taxon>Bacillati</taxon>
        <taxon>Bacillota</taxon>
        <taxon>Clostridia</taxon>
        <taxon>Lachnospirales</taxon>
        <taxon>Lachnospiraceae</taxon>
        <taxon>Lachnospira</taxon>
    </lineage>
</organism>
<dbReference type="InterPro" id="IPR002146">
    <property type="entry name" value="ATP_synth_b/b'su_bac/chlpt"/>
</dbReference>